<sequence length="239" mass="26724">MKDQETIKVQDFNEILKMGQENIKVLESDLSEEREKRQHLMSAFTAIQKSLQVNSEEFQKSKSELLCLYKEIQSLPKAEGREQFLVAYNLLLRENSELEAKVSKLAQELELLKHCSVGDRTANLMTSENVCEDLVSKGPLLEVEAVSPSEDRQALCSELGESKQEEMPDGSVKAATFPRERQESQQMRGHEQPLAVEPKEVGRLEEEASLQSQSCGDSSDDSSTKVCAADTRSGARPSD</sequence>
<protein>
    <submittedName>
        <fullName evidence="4">Coiled-coil domain-containing protein 30 isoform X5</fullName>
    </submittedName>
</protein>
<name>A0A6P5PIB1_MUSCR</name>
<organism evidence="3 4">
    <name type="scientific">Mus caroli</name>
    <name type="common">Ryukyu mouse</name>
    <name type="synonym">Ricefield mouse</name>
    <dbReference type="NCBI Taxonomy" id="10089"/>
    <lineage>
        <taxon>Eukaryota</taxon>
        <taxon>Metazoa</taxon>
        <taxon>Chordata</taxon>
        <taxon>Craniata</taxon>
        <taxon>Vertebrata</taxon>
        <taxon>Euteleostomi</taxon>
        <taxon>Mammalia</taxon>
        <taxon>Eutheria</taxon>
        <taxon>Euarchontoglires</taxon>
        <taxon>Glires</taxon>
        <taxon>Rodentia</taxon>
        <taxon>Myomorpha</taxon>
        <taxon>Muroidea</taxon>
        <taxon>Muridae</taxon>
        <taxon>Murinae</taxon>
        <taxon>Mus</taxon>
        <taxon>Mus</taxon>
    </lineage>
</organism>
<dbReference type="CTD" id="728621"/>
<proteinExistence type="predicted"/>
<evidence type="ECO:0000313" key="4">
    <source>
        <dbReference type="RefSeq" id="XP_021015517.1"/>
    </source>
</evidence>
<feature type="coiled-coil region" evidence="1">
    <location>
        <begin position="88"/>
        <end position="115"/>
    </location>
</feature>
<feature type="region of interest" description="Disordered" evidence="2">
    <location>
        <begin position="159"/>
        <end position="239"/>
    </location>
</feature>
<feature type="coiled-coil region" evidence="1">
    <location>
        <begin position="16"/>
        <end position="43"/>
    </location>
</feature>
<reference evidence="4" key="1">
    <citation type="submission" date="2025-08" db="UniProtKB">
        <authorList>
            <consortium name="RefSeq"/>
        </authorList>
    </citation>
    <scope>IDENTIFICATION</scope>
</reference>
<evidence type="ECO:0000313" key="3">
    <source>
        <dbReference type="Proteomes" id="UP000515126"/>
    </source>
</evidence>
<dbReference type="GeneID" id="110292522"/>
<evidence type="ECO:0000256" key="2">
    <source>
        <dbReference type="SAM" id="MobiDB-lite"/>
    </source>
</evidence>
<dbReference type="Proteomes" id="UP000515126">
    <property type="component" value="Chromosome 4"/>
</dbReference>
<keyword evidence="1" id="KW-0175">Coiled coil</keyword>
<dbReference type="AlphaFoldDB" id="A0A6P5PIB1"/>
<dbReference type="PANTHER" id="PTHR34479:SF1">
    <property type="entry name" value="COILED-COIL DOMAIN-CONTAINING PROTEIN 30"/>
    <property type="match status" value="1"/>
</dbReference>
<accession>A0A6P5PIB1</accession>
<gene>
    <name evidence="4" type="primary">Ccdc30</name>
</gene>
<evidence type="ECO:0000256" key="1">
    <source>
        <dbReference type="SAM" id="Coils"/>
    </source>
</evidence>
<dbReference type="InterPro" id="IPR052825">
    <property type="entry name" value="CCD-Prefoldin_beta-like"/>
</dbReference>
<keyword evidence="3" id="KW-1185">Reference proteome</keyword>
<dbReference type="RefSeq" id="XP_021015517.1">
    <property type="nucleotide sequence ID" value="XM_021159858.2"/>
</dbReference>
<dbReference type="PANTHER" id="PTHR34479">
    <property type="entry name" value="COILED-COIL DOMAIN-CONTAINING PROTEIN 30"/>
    <property type="match status" value="1"/>
</dbReference>
<feature type="compositionally biased region" description="Basic and acidic residues" evidence="2">
    <location>
        <begin position="178"/>
        <end position="206"/>
    </location>
</feature>